<dbReference type="Proteomes" id="UP000007129">
    <property type="component" value="Unassembled WGS sequence"/>
</dbReference>
<reference evidence="2 3" key="1">
    <citation type="journal article" date="2012" name="BMC Genomics">
        <title>Tools to kill: Genome of one of the most destructive plant pathogenic fungi Macrophomina phaseolina.</title>
        <authorList>
            <person name="Islam M.S."/>
            <person name="Haque M.S."/>
            <person name="Islam M.M."/>
            <person name="Emdad E.M."/>
            <person name="Halim A."/>
            <person name="Hossen Q.M.M."/>
            <person name="Hossain M.Z."/>
            <person name="Ahmed B."/>
            <person name="Rahim S."/>
            <person name="Rahman M.S."/>
            <person name="Alam M.M."/>
            <person name="Hou S."/>
            <person name="Wan X."/>
            <person name="Saito J.A."/>
            <person name="Alam M."/>
        </authorList>
    </citation>
    <scope>NUCLEOTIDE SEQUENCE [LARGE SCALE GENOMIC DNA]</scope>
    <source>
        <strain evidence="2 3">MS6</strain>
    </source>
</reference>
<comment type="caution">
    <text evidence="2">The sequence shown here is derived from an EMBL/GenBank/DDBJ whole genome shotgun (WGS) entry which is preliminary data.</text>
</comment>
<evidence type="ECO:0000256" key="1">
    <source>
        <dbReference type="SAM" id="Coils"/>
    </source>
</evidence>
<name>K2S1E1_MACPH</name>
<dbReference type="EMBL" id="AHHD01000517">
    <property type="protein sequence ID" value="EKG10520.1"/>
    <property type="molecule type" value="Genomic_DNA"/>
</dbReference>
<organism evidence="2 3">
    <name type="scientific">Macrophomina phaseolina (strain MS6)</name>
    <name type="common">Charcoal rot fungus</name>
    <dbReference type="NCBI Taxonomy" id="1126212"/>
    <lineage>
        <taxon>Eukaryota</taxon>
        <taxon>Fungi</taxon>
        <taxon>Dikarya</taxon>
        <taxon>Ascomycota</taxon>
        <taxon>Pezizomycotina</taxon>
        <taxon>Dothideomycetes</taxon>
        <taxon>Dothideomycetes incertae sedis</taxon>
        <taxon>Botryosphaeriales</taxon>
        <taxon>Botryosphaeriaceae</taxon>
        <taxon>Macrophomina</taxon>
    </lineage>
</organism>
<proteinExistence type="predicted"/>
<sequence length="161" mass="18553">MAQEELMRDWVDRVEEAKRKAQRDRRRVAEAAREARSILGLEWMREVLDVFYAEGADRWVDYGALPPVVVVILSNERKGAMGYRMRHVAVRAGCDAAVMERAVREHEAEEAGVERAMARLRAAKARCPLHEYLKSMANKQGGWFGLELFEVNILEKKYMSD</sequence>
<evidence type="ECO:0000313" key="3">
    <source>
        <dbReference type="Proteomes" id="UP000007129"/>
    </source>
</evidence>
<evidence type="ECO:0000313" key="2">
    <source>
        <dbReference type="EMBL" id="EKG10520.1"/>
    </source>
</evidence>
<dbReference type="VEuPathDB" id="FungiDB:MPH_12378"/>
<keyword evidence="1" id="KW-0175">Coiled coil</keyword>
<protein>
    <submittedName>
        <fullName evidence="2">Uncharacterized protein</fullName>
    </submittedName>
</protein>
<dbReference type="InParanoid" id="K2S1E1"/>
<dbReference type="AlphaFoldDB" id="K2S1E1"/>
<feature type="coiled-coil region" evidence="1">
    <location>
        <begin position="7"/>
        <end position="34"/>
    </location>
</feature>
<accession>K2S1E1</accession>
<dbReference type="HOGENOM" id="CLU_1644048_0_0_1"/>
<gene>
    <name evidence="2" type="ORF">MPH_12378</name>
</gene>